<keyword evidence="1" id="KW-0812">Transmembrane</keyword>
<feature type="domain" description="VTT" evidence="2">
    <location>
        <begin position="117"/>
        <end position="237"/>
    </location>
</feature>
<keyword evidence="4" id="KW-1185">Reference proteome</keyword>
<feature type="transmembrane region" description="Helical" evidence="1">
    <location>
        <begin position="98"/>
        <end position="119"/>
    </location>
</feature>
<feature type="transmembrane region" description="Helical" evidence="1">
    <location>
        <begin position="52"/>
        <end position="77"/>
    </location>
</feature>
<keyword evidence="1" id="KW-0472">Membrane</keyword>
<dbReference type="EMBL" id="JAXQNO010000007">
    <property type="protein sequence ID" value="KAK4795120.1"/>
    <property type="molecule type" value="Genomic_DNA"/>
</dbReference>
<dbReference type="PANTHER" id="PTHR46431:SF7">
    <property type="entry name" value="SNARE ASSOCIATED GOLGI PROTEIN FAMILY"/>
    <property type="match status" value="1"/>
</dbReference>
<comment type="caution">
    <text evidence="3">The sequence shown here is derived from an EMBL/GenBank/DDBJ whole genome shotgun (WGS) entry which is preliminary data.</text>
</comment>
<proteinExistence type="predicted"/>
<protein>
    <recommendedName>
        <fullName evidence="2">VTT domain-containing protein</fullName>
    </recommendedName>
</protein>
<organism evidence="3 4">
    <name type="scientific">Trapa natans</name>
    <name type="common">Water chestnut</name>
    <dbReference type="NCBI Taxonomy" id="22666"/>
    <lineage>
        <taxon>Eukaryota</taxon>
        <taxon>Viridiplantae</taxon>
        <taxon>Streptophyta</taxon>
        <taxon>Embryophyta</taxon>
        <taxon>Tracheophyta</taxon>
        <taxon>Spermatophyta</taxon>
        <taxon>Magnoliopsida</taxon>
        <taxon>eudicotyledons</taxon>
        <taxon>Gunneridae</taxon>
        <taxon>Pentapetalae</taxon>
        <taxon>rosids</taxon>
        <taxon>malvids</taxon>
        <taxon>Myrtales</taxon>
        <taxon>Lythraceae</taxon>
        <taxon>Trapa</taxon>
    </lineage>
</organism>
<gene>
    <name evidence="3" type="ORF">SAY86_013114</name>
</gene>
<sequence length="294" mass="32767">MNSSDGKVVVRELRLKLGRDAPDEKGIYVELADSEEAEGSTPSPGRTWGGLVLYWVKLALLLCCLGLLAGVFFKWVWPFLMDKGIMPIINWERKTFSRPILAVIVFITIALFPTILLPSSPSMWVAGMTFGYGYGFLLIFSGVAIGASLPYFIGSQFHQKIQGWLENYPKKASLIRSTGTGNWVHQLRAVAFIRTSPFPYILYNYCAVATDVKYVPYILGSLIGMIPEIFLTIYTGIFIGTLAEASYDRHSPSTPQIVFNVLGFLAMVAPTIIFTVYAKRQLKTLRSEQAPLLE</sequence>
<evidence type="ECO:0000313" key="3">
    <source>
        <dbReference type="EMBL" id="KAK4795120.1"/>
    </source>
</evidence>
<feature type="transmembrane region" description="Helical" evidence="1">
    <location>
        <begin position="257"/>
        <end position="278"/>
    </location>
</feature>
<feature type="transmembrane region" description="Helical" evidence="1">
    <location>
        <begin position="214"/>
        <end position="237"/>
    </location>
</feature>
<dbReference type="Proteomes" id="UP001346149">
    <property type="component" value="Unassembled WGS sequence"/>
</dbReference>
<evidence type="ECO:0000313" key="4">
    <source>
        <dbReference type="Proteomes" id="UP001346149"/>
    </source>
</evidence>
<evidence type="ECO:0000259" key="2">
    <source>
        <dbReference type="Pfam" id="PF09335"/>
    </source>
</evidence>
<evidence type="ECO:0000256" key="1">
    <source>
        <dbReference type="SAM" id="Phobius"/>
    </source>
</evidence>
<dbReference type="PANTHER" id="PTHR46431">
    <property type="entry name" value="EXPRESSED PROTEIN"/>
    <property type="match status" value="1"/>
</dbReference>
<dbReference type="Pfam" id="PF09335">
    <property type="entry name" value="VTT_dom"/>
    <property type="match status" value="1"/>
</dbReference>
<dbReference type="InterPro" id="IPR032816">
    <property type="entry name" value="VTT_dom"/>
</dbReference>
<feature type="transmembrane region" description="Helical" evidence="1">
    <location>
        <begin position="131"/>
        <end position="153"/>
    </location>
</feature>
<keyword evidence="1" id="KW-1133">Transmembrane helix</keyword>
<reference evidence="3 4" key="1">
    <citation type="journal article" date="2023" name="Hortic Res">
        <title>Pangenome of water caltrop reveals structural variations and asymmetric subgenome divergence after allopolyploidization.</title>
        <authorList>
            <person name="Zhang X."/>
            <person name="Chen Y."/>
            <person name="Wang L."/>
            <person name="Yuan Y."/>
            <person name="Fang M."/>
            <person name="Shi L."/>
            <person name="Lu R."/>
            <person name="Comes H.P."/>
            <person name="Ma Y."/>
            <person name="Chen Y."/>
            <person name="Huang G."/>
            <person name="Zhou Y."/>
            <person name="Zheng Z."/>
            <person name="Qiu Y."/>
        </authorList>
    </citation>
    <scope>NUCLEOTIDE SEQUENCE [LARGE SCALE GENOMIC DNA]</scope>
    <source>
        <strain evidence="3">F231</strain>
    </source>
</reference>
<dbReference type="AlphaFoldDB" id="A0AAN7LY76"/>
<name>A0AAN7LY76_TRANT</name>
<accession>A0AAN7LY76</accession>